<gene>
    <name evidence="9" type="ORF">GQS65_08640</name>
</gene>
<evidence type="ECO:0000256" key="5">
    <source>
        <dbReference type="ARBA" id="ARBA00022825"/>
    </source>
</evidence>
<dbReference type="Proteomes" id="UP000451471">
    <property type="component" value="Unassembled WGS sequence"/>
</dbReference>
<dbReference type="InterPro" id="IPR050131">
    <property type="entry name" value="Peptidase_S8_subtilisin-like"/>
</dbReference>
<evidence type="ECO:0000256" key="4">
    <source>
        <dbReference type="ARBA" id="ARBA00022801"/>
    </source>
</evidence>
<dbReference type="InterPro" id="IPR000209">
    <property type="entry name" value="Peptidase_S8/S53_dom"/>
</dbReference>
<feature type="compositionally biased region" description="Polar residues" evidence="7">
    <location>
        <begin position="108"/>
        <end position="123"/>
    </location>
</feature>
<dbReference type="PANTHER" id="PTHR43806">
    <property type="entry name" value="PEPTIDASE S8"/>
    <property type="match status" value="1"/>
</dbReference>
<protein>
    <submittedName>
        <fullName evidence="9">S8 family serine peptidase</fullName>
    </submittedName>
</protein>
<dbReference type="Pfam" id="PF00082">
    <property type="entry name" value="Peptidase_S8"/>
    <property type="match status" value="1"/>
</dbReference>
<evidence type="ECO:0000313" key="10">
    <source>
        <dbReference type="Proteomes" id="UP000451471"/>
    </source>
</evidence>
<dbReference type="GO" id="GO:0006508">
    <property type="term" value="P:proteolysis"/>
    <property type="evidence" value="ECO:0007669"/>
    <property type="project" value="UniProtKB-KW"/>
</dbReference>
<evidence type="ECO:0000256" key="3">
    <source>
        <dbReference type="ARBA" id="ARBA00022723"/>
    </source>
</evidence>
<evidence type="ECO:0000256" key="2">
    <source>
        <dbReference type="ARBA" id="ARBA00022670"/>
    </source>
</evidence>
<dbReference type="OrthoDB" id="341609at2157"/>
<evidence type="ECO:0000313" key="9">
    <source>
        <dbReference type="EMBL" id="MWG34555.1"/>
    </source>
</evidence>
<sequence>MSNPEWSRRDVLKTVGVGAVGLGVGAVALDRMDRYIVGARDADATLAAASVSDTREERIDLSKYTGLTLVVGAYSKATRQSLFSREDVAFVHPDHELSYVDAPASETPPASDQQSGEDQQPSDQVLPWGIDRVDADVAHAEGATGEGVHVGIVDGGITASHPDLEANLADPSVEGNHRAWVECSGDDCEHPWSDDGDHGTHVAGTVAATEGDSGVVGVAPEATLHALKVCGGAGGCRTSDIAGAIRYAADQGWDVVNLSLGGPSESPALQAAGEYARDSGVVLVAAAGNAGRPDSVGYPAAYDEFVAVSATTIDDGIASFSSTGPEVDVAAPGESVCSAVVDGHDVLDGTSMASPHVAGGVAQLLAAGTSPEEVRDRLLDSAEDIGNAEDEQGAGLLDVAAALDYDSDDDGTGDGTGCPA</sequence>
<keyword evidence="5 6" id="KW-0720">Serine protease</keyword>
<dbReference type="PROSITE" id="PS51892">
    <property type="entry name" value="SUBTILASE"/>
    <property type="match status" value="1"/>
</dbReference>
<evidence type="ECO:0000256" key="6">
    <source>
        <dbReference type="PROSITE-ProRule" id="PRU01240"/>
    </source>
</evidence>
<dbReference type="NCBIfam" id="TIGR01409">
    <property type="entry name" value="TAT_signal_seq"/>
    <property type="match status" value="1"/>
</dbReference>
<dbReference type="PANTHER" id="PTHR43806:SF11">
    <property type="entry name" value="CEREVISIN-RELATED"/>
    <property type="match status" value="1"/>
</dbReference>
<feature type="active site" description="Charge relay system" evidence="6">
    <location>
        <position position="154"/>
    </location>
</feature>
<dbReference type="GO" id="GO:0004252">
    <property type="term" value="F:serine-type endopeptidase activity"/>
    <property type="evidence" value="ECO:0007669"/>
    <property type="project" value="UniProtKB-UniRule"/>
</dbReference>
<dbReference type="EMBL" id="WSZK01000015">
    <property type="protein sequence ID" value="MWG34555.1"/>
    <property type="molecule type" value="Genomic_DNA"/>
</dbReference>
<evidence type="ECO:0000256" key="7">
    <source>
        <dbReference type="SAM" id="MobiDB-lite"/>
    </source>
</evidence>
<reference evidence="9 10" key="1">
    <citation type="submission" date="2019-12" db="EMBL/GenBank/DDBJ databases">
        <title>Halocatena pleomorpha gen. nov. sp. nov., an extremely halophilic archaeon of family Halobacteriaceae isolated from saltpan soil.</title>
        <authorList>
            <person name="Pal Y."/>
            <person name="Verma A."/>
            <person name="Krishnamurthi S."/>
            <person name="Kumar P."/>
        </authorList>
    </citation>
    <scope>NUCLEOTIDE SEQUENCE [LARGE SCALE GENOMIC DNA]</scope>
    <source>
        <strain evidence="9 10">JCM 16495</strain>
    </source>
</reference>
<dbReference type="Gene3D" id="3.40.50.200">
    <property type="entry name" value="Peptidase S8/S53 domain"/>
    <property type="match status" value="1"/>
</dbReference>
<dbReference type="PROSITE" id="PS00137">
    <property type="entry name" value="SUBTILASE_HIS"/>
    <property type="match status" value="1"/>
</dbReference>
<dbReference type="InterPro" id="IPR036852">
    <property type="entry name" value="Peptidase_S8/S53_dom_sf"/>
</dbReference>
<name>A0A6B0GR05_9EURY</name>
<dbReference type="InterPro" id="IPR006311">
    <property type="entry name" value="TAT_signal"/>
</dbReference>
<accession>A0A6B0GR05</accession>
<dbReference type="InterPro" id="IPR022398">
    <property type="entry name" value="Peptidase_S8_His-AS"/>
</dbReference>
<evidence type="ECO:0000259" key="8">
    <source>
        <dbReference type="Pfam" id="PF00082"/>
    </source>
</evidence>
<dbReference type="PROSITE" id="PS00138">
    <property type="entry name" value="SUBTILASE_SER"/>
    <property type="match status" value="1"/>
</dbReference>
<keyword evidence="2 6" id="KW-0645">Protease</keyword>
<dbReference type="GO" id="GO:0046872">
    <property type="term" value="F:metal ion binding"/>
    <property type="evidence" value="ECO:0007669"/>
    <property type="project" value="UniProtKB-KW"/>
</dbReference>
<comment type="similarity">
    <text evidence="1 6">Belongs to the peptidase S8 family.</text>
</comment>
<dbReference type="SUPFAM" id="SSF52743">
    <property type="entry name" value="Subtilisin-like"/>
    <property type="match status" value="1"/>
</dbReference>
<dbReference type="RefSeq" id="WP_158204225.1">
    <property type="nucleotide sequence ID" value="NZ_WSZK01000015.1"/>
</dbReference>
<feature type="active site" description="Charge relay system" evidence="6">
    <location>
        <position position="198"/>
    </location>
</feature>
<keyword evidence="3" id="KW-0479">Metal-binding</keyword>
<evidence type="ECO:0000256" key="1">
    <source>
        <dbReference type="ARBA" id="ARBA00011073"/>
    </source>
</evidence>
<dbReference type="PROSITE" id="PS51318">
    <property type="entry name" value="TAT"/>
    <property type="match status" value="1"/>
</dbReference>
<keyword evidence="4 6" id="KW-0378">Hydrolase</keyword>
<dbReference type="PRINTS" id="PR00723">
    <property type="entry name" value="SUBTILISIN"/>
</dbReference>
<dbReference type="CDD" id="cd07477">
    <property type="entry name" value="Peptidases_S8_Subtilisin_subset"/>
    <property type="match status" value="1"/>
</dbReference>
<dbReference type="InterPro" id="IPR023828">
    <property type="entry name" value="Peptidase_S8_Ser-AS"/>
</dbReference>
<feature type="active site" description="Charge relay system" evidence="6">
    <location>
        <position position="351"/>
    </location>
</feature>
<feature type="domain" description="Peptidase S8/S53" evidence="8">
    <location>
        <begin position="145"/>
        <end position="395"/>
    </location>
</feature>
<proteinExistence type="inferred from homology"/>
<dbReference type="AlphaFoldDB" id="A0A6B0GR05"/>
<dbReference type="InterPro" id="IPR019546">
    <property type="entry name" value="TAT_signal_bac_arc"/>
</dbReference>
<dbReference type="InterPro" id="IPR015500">
    <property type="entry name" value="Peptidase_S8_subtilisin-rel"/>
</dbReference>
<feature type="region of interest" description="Disordered" evidence="7">
    <location>
        <begin position="100"/>
        <end position="125"/>
    </location>
</feature>
<keyword evidence="10" id="KW-1185">Reference proteome</keyword>
<organism evidence="9 10">
    <name type="scientific">Halomarina oriensis</name>
    <dbReference type="NCBI Taxonomy" id="671145"/>
    <lineage>
        <taxon>Archaea</taxon>
        <taxon>Methanobacteriati</taxon>
        <taxon>Methanobacteriota</taxon>
        <taxon>Stenosarchaea group</taxon>
        <taxon>Halobacteria</taxon>
        <taxon>Halobacteriales</taxon>
        <taxon>Natronomonadaceae</taxon>
        <taxon>Halomarina</taxon>
    </lineage>
</organism>
<dbReference type="InterPro" id="IPR034202">
    <property type="entry name" value="Subtilisin_Carlsberg-like"/>
</dbReference>
<comment type="caution">
    <text evidence="9">The sequence shown here is derived from an EMBL/GenBank/DDBJ whole genome shotgun (WGS) entry which is preliminary data.</text>
</comment>